<dbReference type="GO" id="GO:0008270">
    <property type="term" value="F:zinc ion binding"/>
    <property type="evidence" value="ECO:0007669"/>
    <property type="project" value="InterPro"/>
</dbReference>
<accession>A0AA38Y3Q1</accession>
<evidence type="ECO:0000256" key="4">
    <source>
        <dbReference type="ARBA" id="ARBA00023163"/>
    </source>
</evidence>
<dbReference type="Proteomes" id="UP001172681">
    <property type="component" value="Unassembled WGS sequence"/>
</dbReference>
<dbReference type="GO" id="GO:0003677">
    <property type="term" value="F:DNA binding"/>
    <property type="evidence" value="ECO:0007669"/>
    <property type="project" value="InterPro"/>
</dbReference>
<dbReference type="AlphaFoldDB" id="A0AA38Y3Q1"/>
<protein>
    <recommendedName>
        <fullName evidence="6">Xylanolytic transcriptional activator regulatory domain-containing protein</fullName>
    </recommendedName>
</protein>
<keyword evidence="2" id="KW-0862">Zinc</keyword>
<evidence type="ECO:0000259" key="6">
    <source>
        <dbReference type="Pfam" id="PF04082"/>
    </source>
</evidence>
<dbReference type="EMBL" id="JAPDRN010000040">
    <property type="protein sequence ID" value="KAJ9634170.1"/>
    <property type="molecule type" value="Genomic_DNA"/>
</dbReference>
<comment type="caution">
    <text evidence="7">The sequence shown here is derived from an EMBL/GenBank/DDBJ whole genome shotgun (WGS) entry which is preliminary data.</text>
</comment>
<keyword evidence="1" id="KW-0479">Metal-binding</keyword>
<feature type="domain" description="Xylanolytic transcriptional activator regulatory" evidence="6">
    <location>
        <begin position="220"/>
        <end position="414"/>
    </location>
</feature>
<reference evidence="7" key="1">
    <citation type="submission" date="2022-10" db="EMBL/GenBank/DDBJ databases">
        <title>Culturing micro-colonial fungi from biological soil crusts in the Mojave desert and describing Neophaeococcomyces mojavensis, and introducing the new genera and species Taxawa tesnikishii.</title>
        <authorList>
            <person name="Kurbessoian T."/>
            <person name="Stajich J.E."/>
        </authorList>
    </citation>
    <scope>NUCLEOTIDE SEQUENCE</scope>
    <source>
        <strain evidence="7">TK_35</strain>
    </source>
</reference>
<keyword evidence="3" id="KW-0805">Transcription regulation</keyword>
<name>A0AA38Y3Q1_9EURO</name>
<dbReference type="InterPro" id="IPR007219">
    <property type="entry name" value="XnlR_reg_dom"/>
</dbReference>
<keyword evidence="4" id="KW-0804">Transcription</keyword>
<sequence>MPSSPNHNINQLCLHVDDDSNFQNGQEQEMAPPNEFDLNFPSPRYFFPLDATWPLDDLNAFDENSPYSTQGYPQLFWRFDQDVSSALVDNADLGVAGKDVTEKPADSKTKSNSVTTSSPYAQSPFIYSFRAGPVIKIPKLIQFLQSQAIWKRLNFAFSSNEPPESTPSRIVEPVRDAIVAKIYTMLSKLIEKDTSRKIPHLFPPLKTIQHLLDTSRKTLCPFYQVVHPTAWVESSWDSDEPYADSGLFFTSLMALGCMLAPVEEARSFSVELAYLVRYNIVENAALDEAHLIDKWVITAWIMNVVYNAWSGNKRHMELAEAYQGTFSAFFLRRGYYDAIPPSSNQSLETNLASWSSWIDTERRRRFCQVWYILEQEISLFYCVTPSIDFTKIRCPMPVADAFFLAETEEEWEALVLEASEEGKSSTILRPLSLATFHVLFLRPDFLQLDISVTPLQLRLLLSAIQARITQYSLTHRWIPVEERFTSSSDVYNDGNFLLLRQQEEFENMLLKWNTLASRVFEQHPNSDQELPCYLTAQMVWLEICICFDDIQMIAGKEGFETGRLYLPRLRHWVRNSMARKAIAHAGNVLNLVMRSDSHVLRPIWWPLAVCRAALVLWCYSVGLFVDTDTTTGVDPASLARSVLVSLNVPGNLHNPIGRIVQQGEGMPCIQDSRGTFVPLHDIPGVLDLCIRLLENPPGYNSPILGSMHQFLQDIKQCGVPYSPL</sequence>
<dbReference type="Pfam" id="PF04082">
    <property type="entry name" value="Fungal_trans"/>
    <property type="match status" value="1"/>
</dbReference>
<evidence type="ECO:0000256" key="1">
    <source>
        <dbReference type="ARBA" id="ARBA00022723"/>
    </source>
</evidence>
<organism evidence="7 8">
    <name type="scientific">Knufia peltigerae</name>
    <dbReference type="NCBI Taxonomy" id="1002370"/>
    <lineage>
        <taxon>Eukaryota</taxon>
        <taxon>Fungi</taxon>
        <taxon>Dikarya</taxon>
        <taxon>Ascomycota</taxon>
        <taxon>Pezizomycotina</taxon>
        <taxon>Eurotiomycetes</taxon>
        <taxon>Chaetothyriomycetidae</taxon>
        <taxon>Chaetothyriales</taxon>
        <taxon>Trichomeriaceae</taxon>
        <taxon>Knufia</taxon>
    </lineage>
</organism>
<evidence type="ECO:0000256" key="3">
    <source>
        <dbReference type="ARBA" id="ARBA00023015"/>
    </source>
</evidence>
<dbReference type="PANTHER" id="PTHR47660">
    <property type="entry name" value="TRANSCRIPTION FACTOR WITH C2H2 AND ZN(2)-CYS(6) DNA BINDING DOMAIN (EUROFUNG)-RELATED-RELATED"/>
    <property type="match status" value="1"/>
</dbReference>
<keyword evidence="8" id="KW-1185">Reference proteome</keyword>
<keyword evidence="5" id="KW-0539">Nucleus</keyword>
<dbReference type="GO" id="GO:0006351">
    <property type="term" value="P:DNA-templated transcription"/>
    <property type="evidence" value="ECO:0007669"/>
    <property type="project" value="InterPro"/>
</dbReference>
<dbReference type="PANTHER" id="PTHR47660:SF2">
    <property type="entry name" value="TRANSCRIPTION FACTOR WITH C2H2 AND ZN(2)-CYS(6) DNA BINDING DOMAIN (EUROFUNG)"/>
    <property type="match status" value="1"/>
</dbReference>
<gene>
    <name evidence="7" type="ORF">H2204_006501</name>
</gene>
<evidence type="ECO:0000256" key="2">
    <source>
        <dbReference type="ARBA" id="ARBA00022833"/>
    </source>
</evidence>
<dbReference type="CDD" id="cd12148">
    <property type="entry name" value="fungal_TF_MHR"/>
    <property type="match status" value="1"/>
</dbReference>
<proteinExistence type="predicted"/>
<evidence type="ECO:0000313" key="7">
    <source>
        <dbReference type="EMBL" id="KAJ9634170.1"/>
    </source>
</evidence>
<evidence type="ECO:0000313" key="8">
    <source>
        <dbReference type="Proteomes" id="UP001172681"/>
    </source>
</evidence>
<evidence type="ECO:0000256" key="5">
    <source>
        <dbReference type="ARBA" id="ARBA00023242"/>
    </source>
</evidence>